<feature type="compositionally biased region" description="Acidic residues" evidence="1">
    <location>
        <begin position="181"/>
        <end position="195"/>
    </location>
</feature>
<protein>
    <submittedName>
        <fullName evidence="2">Uncharacterized protein</fullName>
    </submittedName>
</protein>
<name>A0ABN9TX78_9DINO</name>
<keyword evidence="3" id="KW-1185">Reference proteome</keyword>
<dbReference type="EMBL" id="CAUYUJ010015188">
    <property type="protein sequence ID" value="CAK0850914.1"/>
    <property type="molecule type" value="Genomic_DNA"/>
</dbReference>
<feature type="region of interest" description="Disordered" evidence="1">
    <location>
        <begin position="96"/>
        <end position="141"/>
    </location>
</feature>
<gene>
    <name evidence="2" type="ORF">PCOR1329_LOCUS43201</name>
</gene>
<evidence type="ECO:0000256" key="1">
    <source>
        <dbReference type="SAM" id="MobiDB-lite"/>
    </source>
</evidence>
<comment type="caution">
    <text evidence="2">The sequence shown here is derived from an EMBL/GenBank/DDBJ whole genome shotgun (WGS) entry which is preliminary data.</text>
</comment>
<feature type="region of interest" description="Disordered" evidence="1">
    <location>
        <begin position="181"/>
        <end position="215"/>
    </location>
</feature>
<reference evidence="2" key="1">
    <citation type="submission" date="2023-10" db="EMBL/GenBank/DDBJ databases">
        <authorList>
            <person name="Chen Y."/>
            <person name="Shah S."/>
            <person name="Dougan E. K."/>
            <person name="Thang M."/>
            <person name="Chan C."/>
        </authorList>
    </citation>
    <scope>NUCLEOTIDE SEQUENCE [LARGE SCALE GENOMIC DNA]</scope>
</reference>
<accession>A0ABN9TX78</accession>
<dbReference type="Proteomes" id="UP001189429">
    <property type="component" value="Unassembled WGS sequence"/>
</dbReference>
<feature type="non-terminal residue" evidence="2">
    <location>
        <position position="707"/>
    </location>
</feature>
<feature type="compositionally biased region" description="Acidic residues" evidence="1">
    <location>
        <begin position="203"/>
        <end position="215"/>
    </location>
</feature>
<evidence type="ECO:0000313" key="2">
    <source>
        <dbReference type="EMBL" id="CAK0850914.1"/>
    </source>
</evidence>
<evidence type="ECO:0000313" key="3">
    <source>
        <dbReference type="Proteomes" id="UP001189429"/>
    </source>
</evidence>
<feature type="non-terminal residue" evidence="2">
    <location>
        <position position="1"/>
    </location>
</feature>
<proteinExistence type="predicted"/>
<sequence>SSALWPVASGCAWLGEASSAAMSGEQGVGQGDGMSADGPPSLSLEVRAVIAQELEEEHGGDSDMDLSDGEIVGLREQLILRSRSGAEVLYTAPAGSAPVEGEWSVAEDDRSGPVRSASDAPATPRSEAPRGGSASPGLGVGSAQGGSPLGWICRGCLAPNMCGLECDQCGLRNPELLYSEDDEDEEDEELEEAAASDDRPGGEEESEEEMAVDAPEEDVPWAAVLDRGRVVWAGPVAEGGPIVQAGAPAAAAAEDDVDEFGGLAINGHPFTPAQRGRRVIHVTQLEDGSEQHGEVAAFLGLSEPSSCAWRELRAVLPEALQLARRVLESRRPCVRGLTLAAGRVGEATSRLAIGAEERRPVWLLRAISNAFDPTGTIIGIVCLHVDDFLMGIKQGDPEGAKIMKDLQKEIDFGEVKYARKEQATFCGRAYKQDKDGSINVTMEAYVKSGKYEGDSYETFYTKAKAAEAVEAQKVLTQHAQKFLQELQEKAAAQDREVRALEQELRRTMPDGGVNAPVQVKLELPTVVMESEDKRPQRALPLLRLMWYLQHLKPQMFPWMVFLLRMWIGFSLSRATSALSSSVFRRRASKGHESLLLRPQEQGRIISVMVDIPEWPSFAVYLAYLHTCAGLDQANMHILRKLGTSVEETSAGDIFNDADVRVCAIGAFGNFVSRPFERDVNGFEPSNFGTLEFSVFAGSGVAIALKFE</sequence>
<feature type="region of interest" description="Disordered" evidence="1">
    <location>
        <begin position="19"/>
        <end position="41"/>
    </location>
</feature>
<organism evidence="2 3">
    <name type="scientific">Prorocentrum cordatum</name>
    <dbReference type="NCBI Taxonomy" id="2364126"/>
    <lineage>
        <taxon>Eukaryota</taxon>
        <taxon>Sar</taxon>
        <taxon>Alveolata</taxon>
        <taxon>Dinophyceae</taxon>
        <taxon>Prorocentrales</taxon>
        <taxon>Prorocentraceae</taxon>
        <taxon>Prorocentrum</taxon>
    </lineage>
</organism>